<proteinExistence type="inferred from homology"/>
<evidence type="ECO:0000256" key="4">
    <source>
        <dbReference type="ARBA" id="ARBA00023163"/>
    </source>
</evidence>
<dbReference type="InterPro" id="IPR013325">
    <property type="entry name" value="RNA_pol_sigma_r2"/>
</dbReference>
<keyword evidence="2" id="KW-0805">Transcription regulation</keyword>
<accession>A0A4S5DYE7</accession>
<protein>
    <submittedName>
        <fullName evidence="6">Sigma-70 family RNA polymerase sigma factor</fullName>
    </submittedName>
</protein>
<dbReference type="PANTHER" id="PTHR43133">
    <property type="entry name" value="RNA POLYMERASE ECF-TYPE SIGMA FACTO"/>
    <property type="match status" value="1"/>
</dbReference>
<dbReference type="PANTHER" id="PTHR43133:SF25">
    <property type="entry name" value="RNA POLYMERASE SIGMA FACTOR RFAY-RELATED"/>
    <property type="match status" value="1"/>
</dbReference>
<dbReference type="InterPro" id="IPR013324">
    <property type="entry name" value="RNA_pol_sigma_r3/r4-like"/>
</dbReference>
<gene>
    <name evidence="6" type="ORF">E7Y31_17780</name>
</gene>
<dbReference type="Gene3D" id="1.10.10.10">
    <property type="entry name" value="Winged helix-like DNA-binding domain superfamily/Winged helix DNA-binding domain"/>
    <property type="match status" value="1"/>
</dbReference>
<dbReference type="EMBL" id="SSXH01000549">
    <property type="protein sequence ID" value="THJ63997.1"/>
    <property type="molecule type" value="Genomic_DNA"/>
</dbReference>
<dbReference type="OrthoDB" id="3682981at2"/>
<evidence type="ECO:0000313" key="7">
    <source>
        <dbReference type="Proteomes" id="UP000305282"/>
    </source>
</evidence>
<name>A0A4S5DYE7_9ACTN</name>
<dbReference type="InterPro" id="IPR036388">
    <property type="entry name" value="WH-like_DNA-bd_sf"/>
</dbReference>
<dbReference type="RefSeq" id="WP_136449062.1">
    <property type="nucleotide sequence ID" value="NZ_SSXH01000549.1"/>
</dbReference>
<keyword evidence="7" id="KW-1185">Reference proteome</keyword>
<comment type="caution">
    <text evidence="6">The sequence shown here is derived from an EMBL/GenBank/DDBJ whole genome shotgun (WGS) entry which is preliminary data.</text>
</comment>
<dbReference type="GO" id="GO:0006352">
    <property type="term" value="P:DNA-templated transcription initiation"/>
    <property type="evidence" value="ECO:0007669"/>
    <property type="project" value="InterPro"/>
</dbReference>
<organism evidence="6 7">
    <name type="scientific">Candidatus Frankia alpina</name>
    <dbReference type="NCBI Taxonomy" id="2699483"/>
    <lineage>
        <taxon>Bacteria</taxon>
        <taxon>Bacillati</taxon>
        <taxon>Actinomycetota</taxon>
        <taxon>Actinomycetes</taxon>
        <taxon>Frankiales</taxon>
        <taxon>Frankiaceae</taxon>
        <taxon>Frankia</taxon>
    </lineage>
</organism>
<dbReference type="InterPro" id="IPR007627">
    <property type="entry name" value="RNA_pol_sigma70_r2"/>
</dbReference>
<reference evidence="6 7" key="1">
    <citation type="submission" date="2019-04" db="EMBL/GenBank/DDBJ databases">
        <title>Draft genome sequences for three unisolated Alnus-infective Frankia Sp+ strains, AgTrS, AiOr and AvVan, the first sequenced Frankia strains able to sporulate in-planta.</title>
        <authorList>
            <person name="Bethencourt L."/>
            <person name="Vautrin F."/>
            <person name="Taib N."/>
            <person name="Dubost A."/>
            <person name="Castro-Garcia L."/>
            <person name="Imbaud O."/>
            <person name="Abrouk D."/>
            <person name="Fournier P."/>
            <person name="Briolay J."/>
            <person name="Nguyen A."/>
            <person name="Normand P."/>
            <person name="Fernandez M.P."/>
            <person name="Brochier-Armanet C."/>
            <person name="Herrera-Belaroussi A."/>
        </authorList>
    </citation>
    <scope>NUCLEOTIDE SEQUENCE [LARGE SCALE GENOMIC DNA]</scope>
    <source>
        <strain evidence="6 7">AvVan</strain>
    </source>
</reference>
<evidence type="ECO:0000256" key="2">
    <source>
        <dbReference type="ARBA" id="ARBA00023015"/>
    </source>
</evidence>
<dbReference type="SUPFAM" id="SSF88659">
    <property type="entry name" value="Sigma3 and sigma4 domains of RNA polymerase sigma factors"/>
    <property type="match status" value="1"/>
</dbReference>
<sequence length="189" mass="20994">MTCPAGEFPPVESAPAAATATATSVAELDRPYSEQRWSLMLPHRERLIHIARRRLPSKADAEDCVHEAFIRAAGFRDLDASRVGQFLTTTVLRLCVDDHRARQRAERAVVRGYLQPWEPAPDDAVCDRAEARWLLARAGTLRGRERQVIMARAAGMSTREAAADLEISLKAAEGAFTRGRARLISFSRN</sequence>
<evidence type="ECO:0000256" key="3">
    <source>
        <dbReference type="ARBA" id="ARBA00023082"/>
    </source>
</evidence>
<evidence type="ECO:0000259" key="5">
    <source>
        <dbReference type="Pfam" id="PF04542"/>
    </source>
</evidence>
<dbReference type="NCBIfam" id="TIGR02937">
    <property type="entry name" value="sigma70-ECF"/>
    <property type="match status" value="1"/>
</dbReference>
<keyword evidence="3" id="KW-0731">Sigma factor</keyword>
<evidence type="ECO:0000256" key="1">
    <source>
        <dbReference type="ARBA" id="ARBA00010641"/>
    </source>
</evidence>
<dbReference type="InterPro" id="IPR014284">
    <property type="entry name" value="RNA_pol_sigma-70_dom"/>
</dbReference>
<feature type="domain" description="RNA polymerase sigma-70 region 2" evidence="5">
    <location>
        <begin position="42"/>
        <end position="104"/>
    </location>
</feature>
<dbReference type="Proteomes" id="UP000305282">
    <property type="component" value="Unassembled WGS sequence"/>
</dbReference>
<dbReference type="AlphaFoldDB" id="A0A4S5DYE7"/>
<comment type="similarity">
    <text evidence="1">Belongs to the sigma-70 factor family. ECF subfamily.</text>
</comment>
<dbReference type="SUPFAM" id="SSF88946">
    <property type="entry name" value="Sigma2 domain of RNA polymerase sigma factors"/>
    <property type="match status" value="1"/>
</dbReference>
<dbReference type="Gene3D" id="1.10.1740.10">
    <property type="match status" value="1"/>
</dbReference>
<keyword evidence="4" id="KW-0804">Transcription</keyword>
<dbReference type="InterPro" id="IPR039425">
    <property type="entry name" value="RNA_pol_sigma-70-like"/>
</dbReference>
<dbReference type="GO" id="GO:0016987">
    <property type="term" value="F:sigma factor activity"/>
    <property type="evidence" value="ECO:0007669"/>
    <property type="project" value="UniProtKB-KW"/>
</dbReference>
<evidence type="ECO:0000313" key="6">
    <source>
        <dbReference type="EMBL" id="THJ63997.1"/>
    </source>
</evidence>
<dbReference type="Pfam" id="PF04542">
    <property type="entry name" value="Sigma70_r2"/>
    <property type="match status" value="1"/>
</dbReference>